<name>A0A6G1E339_9ORYZ</name>
<evidence type="ECO:0000313" key="3">
    <source>
        <dbReference type="Proteomes" id="UP000479710"/>
    </source>
</evidence>
<accession>A0A6G1E339</accession>
<dbReference type="AlphaFoldDB" id="A0A6G1E339"/>
<dbReference type="Proteomes" id="UP000479710">
    <property type="component" value="Unassembled WGS sequence"/>
</dbReference>
<gene>
    <name evidence="2" type="ORF">E2562_028305</name>
</gene>
<protein>
    <submittedName>
        <fullName evidence="2">Uncharacterized protein</fullName>
    </submittedName>
</protein>
<reference evidence="2 3" key="1">
    <citation type="submission" date="2019-11" db="EMBL/GenBank/DDBJ databases">
        <title>Whole genome sequence of Oryza granulata.</title>
        <authorList>
            <person name="Li W."/>
        </authorList>
    </citation>
    <scope>NUCLEOTIDE SEQUENCE [LARGE SCALE GENOMIC DNA]</scope>
    <source>
        <strain evidence="3">cv. Menghai</strain>
        <tissue evidence="2">Leaf</tissue>
    </source>
</reference>
<dbReference type="EMBL" id="SPHZ02000005">
    <property type="protein sequence ID" value="KAF0919091.1"/>
    <property type="molecule type" value="Genomic_DNA"/>
</dbReference>
<keyword evidence="3" id="KW-1185">Reference proteome</keyword>
<feature type="compositionally biased region" description="Low complexity" evidence="1">
    <location>
        <begin position="69"/>
        <end position="84"/>
    </location>
</feature>
<feature type="region of interest" description="Disordered" evidence="1">
    <location>
        <begin position="45"/>
        <end position="84"/>
    </location>
</feature>
<evidence type="ECO:0000256" key="1">
    <source>
        <dbReference type="SAM" id="MobiDB-lite"/>
    </source>
</evidence>
<evidence type="ECO:0000313" key="2">
    <source>
        <dbReference type="EMBL" id="KAF0919091.1"/>
    </source>
</evidence>
<proteinExistence type="predicted"/>
<sequence>MGHHLTDTRRAALTTSILSPLSTSLRLLTLAFPFLHSGGTRGSVRLAGGHREQEAAPAARAKGRRGDKGAAAARAGTRGYINTD</sequence>
<organism evidence="2 3">
    <name type="scientific">Oryza meyeriana var. granulata</name>
    <dbReference type="NCBI Taxonomy" id="110450"/>
    <lineage>
        <taxon>Eukaryota</taxon>
        <taxon>Viridiplantae</taxon>
        <taxon>Streptophyta</taxon>
        <taxon>Embryophyta</taxon>
        <taxon>Tracheophyta</taxon>
        <taxon>Spermatophyta</taxon>
        <taxon>Magnoliopsida</taxon>
        <taxon>Liliopsida</taxon>
        <taxon>Poales</taxon>
        <taxon>Poaceae</taxon>
        <taxon>BOP clade</taxon>
        <taxon>Oryzoideae</taxon>
        <taxon>Oryzeae</taxon>
        <taxon>Oryzinae</taxon>
        <taxon>Oryza</taxon>
        <taxon>Oryza meyeriana</taxon>
    </lineage>
</organism>
<comment type="caution">
    <text evidence="2">The sequence shown here is derived from an EMBL/GenBank/DDBJ whole genome shotgun (WGS) entry which is preliminary data.</text>
</comment>